<gene>
    <name evidence="1" type="ORF">PaBG_00015</name>
</gene>
<protein>
    <submittedName>
        <fullName evidence="1">Uncharacterized protein</fullName>
    </submittedName>
</protein>
<dbReference type="EMBL" id="KF147891">
    <property type="protein sequence ID" value="AGS81899.1"/>
    <property type="molecule type" value="Genomic_DNA"/>
</dbReference>
<dbReference type="Proteomes" id="UP000015545">
    <property type="component" value="Segment"/>
</dbReference>
<sequence length="100" mass="11166">MGPNIYKIKLELFVTSVDERMALAQAELATATCTAALRKVNSSFVQDTFTIMRVPEDAKAAKVGVEEVPADSFDKERLIEAFGEERAIRFVNDALERIEQ</sequence>
<dbReference type="KEGG" id="vg:16574701"/>
<dbReference type="GeneID" id="16574701"/>
<name>S5VM26_9CAUD</name>
<accession>S5VM26</accession>
<dbReference type="RefSeq" id="YP_008433346.1">
    <property type="nucleotide sequence ID" value="NC_022096.1"/>
</dbReference>
<evidence type="ECO:0000313" key="2">
    <source>
        <dbReference type="Proteomes" id="UP000015545"/>
    </source>
</evidence>
<proteinExistence type="predicted"/>
<reference evidence="1 2" key="1">
    <citation type="journal article" date="2014" name="Genome Announc.">
        <title>Complete Genome Sequence of the Novel Giant Pseudomonas Phage PaBG.</title>
        <authorList>
            <person name="Sykilinda N.N."/>
            <person name="Bondar A.A."/>
            <person name="Gorshkova A.S."/>
            <person name="Kurochkina L.P."/>
            <person name="Kulikov E.E."/>
            <person name="Shneider M.M."/>
            <person name="Kadykov V.A."/>
            <person name="Solovjeva N.V."/>
            <person name="Kabilov M.R."/>
            <person name="Mesyanzhinov V.V."/>
            <person name="Vlassov V.V."/>
            <person name="Drukker V.V."/>
            <person name="Miroshnikov K.A."/>
        </authorList>
    </citation>
    <scope>NUCLEOTIDE SEQUENCE [LARGE SCALE GENOMIC DNA]</scope>
</reference>
<organism evidence="1 2">
    <name type="scientific">Pseudomonas phage PaBG</name>
    <dbReference type="NCBI Taxonomy" id="1335230"/>
    <lineage>
        <taxon>Viruses</taxon>
        <taxon>Duplodnaviria</taxon>
        <taxon>Heunggongvirae</taxon>
        <taxon>Uroviricota</taxon>
        <taxon>Caudoviricetes</taxon>
        <taxon>Baikalvirus</taxon>
        <taxon>Baikalvirus PaBG</taxon>
    </lineage>
</organism>
<evidence type="ECO:0000313" key="1">
    <source>
        <dbReference type="EMBL" id="AGS81899.1"/>
    </source>
</evidence>
<keyword evidence="2" id="KW-1185">Reference proteome</keyword>